<reference evidence="2" key="1">
    <citation type="submission" date="2023-10" db="EMBL/GenBank/DDBJ databases">
        <authorList>
            <person name="Chen Y."/>
            <person name="Shah S."/>
            <person name="Dougan E. K."/>
            <person name="Thang M."/>
            <person name="Chan C."/>
        </authorList>
    </citation>
    <scope>NUCLEOTIDE SEQUENCE [LARGE SCALE GENOMIC DNA]</scope>
</reference>
<gene>
    <name evidence="2" type="ORF">PCOR1329_LOCUS64952</name>
</gene>
<evidence type="ECO:0000313" key="2">
    <source>
        <dbReference type="EMBL" id="CAK0882432.1"/>
    </source>
</evidence>
<organism evidence="2 3">
    <name type="scientific">Prorocentrum cordatum</name>
    <dbReference type="NCBI Taxonomy" id="2364126"/>
    <lineage>
        <taxon>Eukaryota</taxon>
        <taxon>Sar</taxon>
        <taxon>Alveolata</taxon>
        <taxon>Dinophyceae</taxon>
        <taxon>Prorocentrales</taxon>
        <taxon>Prorocentraceae</taxon>
        <taxon>Prorocentrum</taxon>
    </lineage>
</organism>
<sequence length="304" mass="32029">MVAPRAETPPQPGACGMPQILWGIGCLRTRDRASGAAVVEEFRQAVLPLSRQLRGAADNVTPRVELFRLVPITDLSGELKGDDQVLCRLPDSTFDCAAIEDICQRCDDAEVLAERVRESLMTSSRRPETLDERTSITTPSAGTPPSTGRGGLISLEMGRQTSRSGASPLSSPRGGGSARSAAGGSAREASLQHLRDENGALQRRLWQSEVLQKELKEAHAALQADLERLRQSLPANMQASATDDKERGGGSAVTIAMPASAVRLPLACFGGGADTAAGGADGALAEGKSPPEAAAVPSRRPRWF</sequence>
<evidence type="ECO:0000256" key="1">
    <source>
        <dbReference type="SAM" id="MobiDB-lite"/>
    </source>
</evidence>
<feature type="region of interest" description="Disordered" evidence="1">
    <location>
        <begin position="118"/>
        <end position="189"/>
    </location>
</feature>
<feature type="compositionally biased region" description="Low complexity" evidence="1">
    <location>
        <begin position="277"/>
        <end position="287"/>
    </location>
</feature>
<proteinExistence type="predicted"/>
<dbReference type="EMBL" id="CAUYUJ010018294">
    <property type="protein sequence ID" value="CAK0882432.1"/>
    <property type="molecule type" value="Genomic_DNA"/>
</dbReference>
<feature type="compositionally biased region" description="Low complexity" evidence="1">
    <location>
        <begin position="135"/>
        <end position="147"/>
    </location>
</feature>
<feature type="compositionally biased region" description="Low complexity" evidence="1">
    <location>
        <begin position="162"/>
        <end position="189"/>
    </location>
</feature>
<dbReference type="PROSITE" id="PS51257">
    <property type="entry name" value="PROKAR_LIPOPROTEIN"/>
    <property type="match status" value="1"/>
</dbReference>
<accession>A0ABN9W8A2</accession>
<evidence type="ECO:0000313" key="3">
    <source>
        <dbReference type="Proteomes" id="UP001189429"/>
    </source>
</evidence>
<feature type="region of interest" description="Disordered" evidence="1">
    <location>
        <begin position="277"/>
        <end position="304"/>
    </location>
</feature>
<keyword evidence="3" id="KW-1185">Reference proteome</keyword>
<dbReference type="Proteomes" id="UP001189429">
    <property type="component" value="Unassembled WGS sequence"/>
</dbReference>
<comment type="caution">
    <text evidence="2">The sequence shown here is derived from an EMBL/GenBank/DDBJ whole genome shotgun (WGS) entry which is preliminary data.</text>
</comment>
<feature type="compositionally biased region" description="Basic and acidic residues" evidence="1">
    <location>
        <begin position="125"/>
        <end position="134"/>
    </location>
</feature>
<name>A0ABN9W8A2_9DINO</name>
<protein>
    <submittedName>
        <fullName evidence="2">Uncharacterized protein</fullName>
    </submittedName>
</protein>